<reference evidence="1 2" key="1">
    <citation type="submission" date="2016-11" db="EMBL/GenBank/DDBJ databases">
        <authorList>
            <person name="Varghese N."/>
            <person name="Submissions S."/>
        </authorList>
    </citation>
    <scope>NUCLEOTIDE SEQUENCE [LARGE SCALE GENOMIC DNA]</scope>
    <source>
        <strain evidence="1 2">DSM 28249</strain>
    </source>
</reference>
<keyword evidence="2" id="KW-1185">Reference proteome</keyword>
<organism evidence="1 2">
    <name type="scientific">Roseovarius litoreus</name>
    <dbReference type="NCBI Taxonomy" id="1155722"/>
    <lineage>
        <taxon>Bacteria</taxon>
        <taxon>Pseudomonadati</taxon>
        <taxon>Pseudomonadota</taxon>
        <taxon>Alphaproteobacteria</taxon>
        <taxon>Rhodobacterales</taxon>
        <taxon>Roseobacteraceae</taxon>
        <taxon>Roseovarius</taxon>
    </lineage>
</organism>
<protein>
    <submittedName>
        <fullName evidence="1">Phenazine biosynthesis protein A/B</fullName>
    </submittedName>
</protein>
<proteinExistence type="predicted"/>
<evidence type="ECO:0000313" key="2">
    <source>
        <dbReference type="Proteomes" id="UP000322545"/>
    </source>
</evidence>
<evidence type="ECO:0000313" key="1">
    <source>
        <dbReference type="EMBL" id="SHM51362.1"/>
    </source>
</evidence>
<dbReference type="Proteomes" id="UP000322545">
    <property type="component" value="Unassembled WGS sequence"/>
</dbReference>
<sequence>MQGEGARRLQRVYPCTPDHLFEMQALNRTLDPDMMIVEARGCSKAAATGKLHDKPYVLVFYMPDGKIAVERGYFNPMVTQQTFEDD</sequence>
<dbReference type="InterPro" id="IPR032710">
    <property type="entry name" value="NTF2-like_dom_sf"/>
</dbReference>
<gene>
    <name evidence="1" type="ORF">SAMN05443432_108152</name>
</gene>
<name>A0A1M7JED3_9RHOB</name>
<dbReference type="EMBL" id="FRCB01000008">
    <property type="protein sequence ID" value="SHM51362.1"/>
    <property type="molecule type" value="Genomic_DNA"/>
</dbReference>
<dbReference type="RefSeq" id="WP_149780377.1">
    <property type="nucleotide sequence ID" value="NZ_FRCB01000008.1"/>
</dbReference>
<accession>A0A1M7JED3</accession>
<dbReference type="Gene3D" id="3.10.450.50">
    <property type="match status" value="1"/>
</dbReference>
<dbReference type="AlphaFoldDB" id="A0A1M7JED3"/>
<dbReference type="SUPFAM" id="SSF54427">
    <property type="entry name" value="NTF2-like"/>
    <property type="match status" value="1"/>
</dbReference>